<evidence type="ECO:0000256" key="2">
    <source>
        <dbReference type="ARBA" id="ARBA00022705"/>
    </source>
</evidence>
<dbReference type="Pfam" id="PF22606">
    <property type="entry name" value="Cdc6-ORC-like_ATPase_lid"/>
    <property type="match status" value="1"/>
</dbReference>
<comment type="caution">
    <text evidence="5">The sequence shown here is derived from an EMBL/GenBank/DDBJ whole genome shotgun (WGS) entry which is preliminary data.</text>
</comment>
<name>A0A409Y9Y3_9AGAR</name>
<dbReference type="SMART" id="SM00382">
    <property type="entry name" value="AAA"/>
    <property type="match status" value="1"/>
</dbReference>
<feature type="compositionally biased region" description="Polar residues" evidence="3">
    <location>
        <begin position="432"/>
        <end position="442"/>
    </location>
</feature>
<feature type="compositionally biased region" description="Basic and acidic residues" evidence="3">
    <location>
        <begin position="44"/>
        <end position="56"/>
    </location>
</feature>
<gene>
    <name evidence="5" type="ORF">CVT24_009664</name>
</gene>
<dbReference type="GO" id="GO:0005634">
    <property type="term" value="C:nucleus"/>
    <property type="evidence" value="ECO:0007669"/>
    <property type="project" value="TreeGrafter"/>
</dbReference>
<evidence type="ECO:0000256" key="1">
    <source>
        <dbReference type="ARBA" id="ARBA00006184"/>
    </source>
</evidence>
<dbReference type="InParanoid" id="A0A409Y9Y3"/>
<dbReference type="GO" id="GO:0016887">
    <property type="term" value="F:ATP hydrolysis activity"/>
    <property type="evidence" value="ECO:0007669"/>
    <property type="project" value="InterPro"/>
</dbReference>
<evidence type="ECO:0000313" key="6">
    <source>
        <dbReference type="Proteomes" id="UP000284842"/>
    </source>
</evidence>
<proteinExistence type="inferred from homology"/>
<accession>A0A409Y9Y3</accession>
<keyword evidence="2" id="KW-0235">DNA replication</keyword>
<dbReference type="GO" id="GO:0003688">
    <property type="term" value="F:DNA replication origin binding"/>
    <property type="evidence" value="ECO:0007669"/>
    <property type="project" value="TreeGrafter"/>
</dbReference>
<dbReference type="Proteomes" id="UP000284842">
    <property type="component" value="Unassembled WGS sequence"/>
</dbReference>
<evidence type="ECO:0000256" key="3">
    <source>
        <dbReference type="SAM" id="MobiDB-lite"/>
    </source>
</evidence>
<dbReference type="STRING" id="181874.A0A409Y9Y3"/>
<dbReference type="PANTHER" id="PTHR10763">
    <property type="entry name" value="CELL DIVISION CONTROL PROTEIN 6-RELATED"/>
    <property type="match status" value="1"/>
</dbReference>
<feature type="compositionally biased region" description="Low complexity" evidence="3">
    <location>
        <begin position="16"/>
        <end position="26"/>
    </location>
</feature>
<dbReference type="InterPro" id="IPR003593">
    <property type="entry name" value="AAA+_ATPase"/>
</dbReference>
<dbReference type="InterPro" id="IPR054425">
    <property type="entry name" value="Cdc6_ORC1-like_ATPase_lid"/>
</dbReference>
<dbReference type="InterPro" id="IPR027417">
    <property type="entry name" value="P-loop_NTPase"/>
</dbReference>
<dbReference type="SUPFAM" id="SSF52540">
    <property type="entry name" value="P-loop containing nucleoside triphosphate hydrolases"/>
    <property type="match status" value="1"/>
</dbReference>
<evidence type="ECO:0000259" key="4">
    <source>
        <dbReference type="SMART" id="SM00382"/>
    </source>
</evidence>
<dbReference type="GO" id="GO:0033314">
    <property type="term" value="P:mitotic DNA replication checkpoint signaling"/>
    <property type="evidence" value="ECO:0007669"/>
    <property type="project" value="TreeGrafter"/>
</dbReference>
<dbReference type="Pfam" id="PF13401">
    <property type="entry name" value="AAA_22"/>
    <property type="match status" value="1"/>
</dbReference>
<feature type="region of interest" description="Disordered" evidence="3">
    <location>
        <begin position="1"/>
        <end position="83"/>
    </location>
</feature>
<dbReference type="PANTHER" id="PTHR10763:SF26">
    <property type="entry name" value="CELL DIVISION CONTROL PROTEIN 6 HOMOLOG"/>
    <property type="match status" value="1"/>
</dbReference>
<dbReference type="InterPro" id="IPR050311">
    <property type="entry name" value="ORC1/CDC6"/>
</dbReference>
<dbReference type="AlphaFoldDB" id="A0A409Y9Y3"/>
<comment type="similarity">
    <text evidence="1">Belongs to the CDC6/cdc18 family.</text>
</comment>
<dbReference type="FunCoup" id="A0A409Y9Y3">
    <property type="interactions" value="366"/>
</dbReference>
<evidence type="ECO:0000313" key="5">
    <source>
        <dbReference type="EMBL" id="PPQ99761.1"/>
    </source>
</evidence>
<dbReference type="GO" id="GO:0006270">
    <property type="term" value="P:DNA replication initiation"/>
    <property type="evidence" value="ECO:0007669"/>
    <property type="project" value="TreeGrafter"/>
</dbReference>
<keyword evidence="6" id="KW-1185">Reference proteome</keyword>
<dbReference type="OrthoDB" id="1926878at2759"/>
<feature type="compositionally biased region" description="Low complexity" evidence="3">
    <location>
        <begin position="508"/>
        <end position="524"/>
    </location>
</feature>
<feature type="region of interest" description="Disordered" evidence="3">
    <location>
        <begin position="431"/>
        <end position="451"/>
    </location>
</feature>
<protein>
    <recommendedName>
        <fullName evidence="4">AAA+ ATPase domain-containing protein</fullName>
    </recommendedName>
</protein>
<feature type="region of interest" description="Disordered" evidence="3">
    <location>
        <begin position="493"/>
        <end position="524"/>
    </location>
</feature>
<dbReference type="Gene3D" id="3.40.50.300">
    <property type="entry name" value="P-loop containing nucleotide triphosphate hydrolases"/>
    <property type="match status" value="1"/>
</dbReference>
<dbReference type="EMBL" id="NHTK01001347">
    <property type="protein sequence ID" value="PPQ99761.1"/>
    <property type="molecule type" value="Genomic_DNA"/>
</dbReference>
<organism evidence="5 6">
    <name type="scientific">Panaeolus cyanescens</name>
    <dbReference type="NCBI Taxonomy" id="181874"/>
    <lineage>
        <taxon>Eukaryota</taxon>
        <taxon>Fungi</taxon>
        <taxon>Dikarya</taxon>
        <taxon>Basidiomycota</taxon>
        <taxon>Agaricomycotina</taxon>
        <taxon>Agaricomycetes</taxon>
        <taxon>Agaricomycetidae</taxon>
        <taxon>Agaricales</taxon>
        <taxon>Agaricineae</taxon>
        <taxon>Galeropsidaceae</taxon>
        <taxon>Panaeolus</taxon>
    </lineage>
</organism>
<dbReference type="CDD" id="cd00009">
    <property type="entry name" value="AAA"/>
    <property type="match status" value="1"/>
</dbReference>
<reference evidence="5 6" key="1">
    <citation type="journal article" date="2018" name="Evol. Lett.">
        <title>Horizontal gene cluster transfer increased hallucinogenic mushroom diversity.</title>
        <authorList>
            <person name="Reynolds H.T."/>
            <person name="Vijayakumar V."/>
            <person name="Gluck-Thaler E."/>
            <person name="Korotkin H.B."/>
            <person name="Matheny P.B."/>
            <person name="Slot J.C."/>
        </authorList>
    </citation>
    <scope>NUCLEOTIDE SEQUENCE [LARGE SCALE GENOMIC DNA]</scope>
    <source>
        <strain evidence="5 6">2629</strain>
    </source>
</reference>
<feature type="compositionally biased region" description="Low complexity" evidence="3">
    <location>
        <begin position="69"/>
        <end position="83"/>
    </location>
</feature>
<sequence>MLTRSSVLGKRGQPESTSSLSITTSSKEQLATPDSTPLPKRARKSETLEDGDHNKENIPPFLLTPISGSPSARATRALRRTSTQVVITPTRPRALRRNASTPSLARSPTKEISELRIATPPPTPPTALLPLHTRVRALLRATCNNSQALISGRDAERDAILDFVTRFVDCTAMDDDTGAFSLFISGTPGTGKTALVNAILRDISTQKQKDIKIVSINCMSLKGLDGLWERMLEELNDGTKSKVTGKKLKGREAVKSLLSTMTGKCILILDELDHITANTQSLTSIFTLAESVSDTLRMIGIANTHTLTSSTTTTAFSSSQNVRTIHFAPYTPTQLQVIIETRLSSLSSQDTESDISASLKKLLPPPAVMLLTKKVAALTGDVRSLFEVLRGAIDLAVVAVKPSNDDENPLNAPVASVTPAHILAALKAYTPASGSSKGTSAAPTAAPSGGNSEILNKVRNLGLQARLVLLAILLASKRLEAGLSLSISGNATISASPRKPTASPTKRTTSMSTSAPSSATPSLETSSLHTYYTNVLSRTENGLFEPVTRSEFGDLIGVLEGAGLVSLSSSMLPTASPSKLKRTFSRTASFGAGVMGKNGAGTVGEVRLVEGVWGDEILRGLGASNATPAVDSQDAQQEEVRAIYERESTRLARDVKAVAQRLAAANRKDTFEGAFED</sequence>
<feature type="domain" description="AAA+ ATPase" evidence="4">
    <location>
        <begin position="178"/>
        <end position="326"/>
    </location>
</feature>
<dbReference type="InterPro" id="IPR049945">
    <property type="entry name" value="AAA_22"/>
</dbReference>